<sequence length="77" mass="8114">MLADLQGSTPQPVPAAALGEVLGIRDRGDHTAMAVCRHTYGVLTEEARTDGQETDCAAGITATEFERVRASAREGIT</sequence>
<accession>A0ABC8BPF4</accession>
<reference evidence="1 2" key="1">
    <citation type="submission" date="2017-04" db="EMBL/GenBank/DDBJ databases">
        <title>The complete genome sequence of Streptomyces albolongus YIM 101047, the producer of novel bafilomycins and novel odoriferous sesquiterpenoids.</title>
        <authorList>
            <person name="Yin M."/>
            <person name="Jiang Y."/>
        </authorList>
    </citation>
    <scope>NUCLEOTIDE SEQUENCE [LARGE SCALE GENOMIC DNA]</scope>
    <source>
        <strain evidence="1 2">YIM 101047</strain>
    </source>
</reference>
<dbReference type="AlphaFoldDB" id="A0ABC8BPF4"/>
<keyword evidence="2" id="KW-1185">Reference proteome</keyword>
<evidence type="ECO:0000313" key="1">
    <source>
        <dbReference type="EMBL" id="ARF71595.1"/>
    </source>
</evidence>
<organism evidence="1 2">
    <name type="scientific">Kitasatospora albolonga</name>
    <dbReference type="NCBI Taxonomy" id="68173"/>
    <lineage>
        <taxon>Bacteria</taxon>
        <taxon>Bacillati</taxon>
        <taxon>Actinomycetota</taxon>
        <taxon>Actinomycetes</taxon>
        <taxon>Kitasatosporales</taxon>
        <taxon>Streptomycetaceae</taxon>
        <taxon>Kitasatospora</taxon>
    </lineage>
</organism>
<gene>
    <name evidence="1" type="ORF">B7C62_04470</name>
</gene>
<dbReference type="EMBL" id="CP020563">
    <property type="protein sequence ID" value="ARF71595.1"/>
    <property type="molecule type" value="Genomic_DNA"/>
</dbReference>
<evidence type="ECO:0000313" key="2">
    <source>
        <dbReference type="Proteomes" id="UP000192251"/>
    </source>
</evidence>
<name>A0ABC8BPF4_9ACTN</name>
<protein>
    <submittedName>
        <fullName evidence="1">Uncharacterized protein</fullName>
    </submittedName>
</protein>
<dbReference type="Proteomes" id="UP000192251">
    <property type="component" value="Chromosome"/>
</dbReference>
<proteinExistence type="predicted"/>
<dbReference type="KEGG" id="kab:B7C62_04470"/>